<dbReference type="InterPro" id="IPR051232">
    <property type="entry name" value="ARID/SWI1_ChromRemod"/>
</dbReference>
<sequence length="1298" mass="137540">MLDELEGRVLEKLRAGQALAAAADQKAAADAAAVKAAHAAAASEEAARRKAAAEEEEAARRKAAAEEEEAARRKAAAEEEEEAARRKAAAEEEEEAARRKAAAEEEEEAARRKAAAEEEEEAARRKAAAEEATARIKAAEEEEAARRKAAAEEEEAARRKAAAEEEEEAARRKAAAEEEEAARRKAAAEEEEEAARRKAAAEEATARIKAAEEEEAARRKAAAEEEEAARRKAAAEEEEAARRNAAAEEATARIKAAEEEEAARRKAAAEEEEAARRKPAEEEASQEEAAARPDAQADSAPSQADEVPRPDAAGDSIRERGTAAVRRASTVAAAAAAAADAIRELPQGVPTLPSPSLAHPSSHGEAVAAVRSTRSDGPPQGSRLAPLAVAGMDGTLRPETLGDVIPAATLGMRPPWLASQLPHSARLPFGPGDGFDVYVDRAVFCPDNLGMSKVVFKLMDASYTVLGDPMEKASRLDCSLIEPEYGAHSAFRPGLASVHSRGAELGSSGRLSEGASAAEDADHGPASLAGRTEQEAWDWDPSLTLVFRIDGLDAHTHKLHAAGYAVLNVFTTDDPDVGPDGRPVPTGMESPSSSTPRSKWRLNAGAFQLPLHMGPPDRRNHPMSGRVLEDSGVLRVPCATLLVRIVKAPRRVNLAPQVRPFGTQEYLAQCACREDVAPELWAACGLDEPAPDYQLHTYDSSRSVPRAGEVGLYPRRLDLDVPTVRQVIALFAAERTEGKVTRGLEDIPSPIATDDVILQWLNDVLDKLPLSMLDFRYICPYSSEEGLCVSVDGVSNSPLGKLLRVACCPIAGARSDPVPLLSGTAARRSSKRRGAGEPRLLGRNSKVTSLALEAGEMGAPAEWLAPKQQATGDPAAAIEDEAGPASDATPWFACHEANWAAPQSLQAFRDDFVHLREPFHPTTCLFFRLFAAEPFAGGHSVQVEAVGWAVMPVFDKRGDGYTRRGAFVVPVLAGPAPPPWLVERLAADPTKIDSLIKDLVAGTTGERDAPPPLLIPPSEPVSILVRLQDGQLSDLIPIPTSKYSAALVPKPVRSRFQLSARMPYHRQQARLSVTLPRDLSPSDADEALVRAVRAIVEGRAPSPCVLPIRKQSASSASFSLASAAAAAGSEAVSPSPMAAAAPLRRTSAQPEGASLLEPDAVDQAVASPSSEAAATVDASALTRAPDAPLSPFAASPVKEQRSSRSLPQFSSESASPMMAQRQHVGDKADGPDDHTAPQQSRSPQLSEEPALGSSGRAPSGIFVHSVAGLRSATRLQRASRVVGAAGMFRRLGAARGRV</sequence>
<dbReference type="GO" id="GO:0006357">
    <property type="term" value="P:regulation of transcription by RNA polymerase II"/>
    <property type="evidence" value="ECO:0007669"/>
    <property type="project" value="TreeGrafter"/>
</dbReference>
<feature type="compositionally biased region" description="Low complexity" evidence="1">
    <location>
        <begin position="350"/>
        <end position="363"/>
    </location>
</feature>
<proteinExistence type="predicted"/>
<feature type="compositionally biased region" description="Polar residues" evidence="1">
    <location>
        <begin position="1236"/>
        <end position="1245"/>
    </location>
</feature>
<comment type="caution">
    <text evidence="2">The sequence shown here is derived from an EMBL/GenBank/DDBJ whole genome shotgun (WGS) entry which is preliminary data.</text>
</comment>
<accession>A0A5A8CI47</accession>
<feature type="region of interest" description="Disordered" evidence="1">
    <location>
        <begin position="347"/>
        <end position="382"/>
    </location>
</feature>
<name>A0A5A8CI47_CAFRO</name>
<keyword evidence="3" id="KW-1185">Reference proteome</keyword>
<dbReference type="GO" id="GO:0005634">
    <property type="term" value="C:nucleus"/>
    <property type="evidence" value="ECO:0007669"/>
    <property type="project" value="TreeGrafter"/>
</dbReference>
<feature type="region of interest" description="Disordered" evidence="1">
    <location>
        <begin position="502"/>
        <end position="533"/>
    </location>
</feature>
<feature type="compositionally biased region" description="Basic and acidic residues" evidence="1">
    <location>
        <begin position="45"/>
        <end position="281"/>
    </location>
</feature>
<dbReference type="Proteomes" id="UP000323011">
    <property type="component" value="Unassembled WGS sequence"/>
</dbReference>
<dbReference type="GO" id="GO:0000976">
    <property type="term" value="F:transcription cis-regulatory region binding"/>
    <property type="evidence" value="ECO:0007669"/>
    <property type="project" value="TreeGrafter"/>
</dbReference>
<evidence type="ECO:0000313" key="2">
    <source>
        <dbReference type="EMBL" id="KAA0152725.1"/>
    </source>
</evidence>
<gene>
    <name evidence="2" type="ORF">FNF29_03614</name>
</gene>
<feature type="compositionally biased region" description="Basic and acidic residues" evidence="1">
    <location>
        <begin position="1223"/>
        <end position="1235"/>
    </location>
</feature>
<dbReference type="PANTHER" id="PTHR13964:SF27">
    <property type="entry name" value="HAT-TRICK, ISOFORM D"/>
    <property type="match status" value="1"/>
</dbReference>
<feature type="compositionally biased region" description="Low complexity" evidence="1">
    <location>
        <begin position="1129"/>
        <end position="1142"/>
    </location>
</feature>
<protein>
    <submittedName>
        <fullName evidence="2">Uncharacterized protein</fullName>
    </submittedName>
</protein>
<reference evidence="2 3" key="1">
    <citation type="submission" date="2019-07" db="EMBL/GenBank/DDBJ databases">
        <title>Genomes of Cafeteria roenbergensis.</title>
        <authorList>
            <person name="Fischer M.G."/>
            <person name="Hackl T."/>
            <person name="Roman M."/>
        </authorList>
    </citation>
    <scope>NUCLEOTIDE SEQUENCE [LARGE SCALE GENOMIC DNA]</scope>
    <source>
        <strain evidence="2 3">BVI</strain>
    </source>
</reference>
<dbReference type="EMBL" id="VLTN01000019">
    <property type="protein sequence ID" value="KAA0152725.1"/>
    <property type="molecule type" value="Genomic_DNA"/>
</dbReference>
<evidence type="ECO:0000256" key="1">
    <source>
        <dbReference type="SAM" id="MobiDB-lite"/>
    </source>
</evidence>
<feature type="region of interest" description="Disordered" evidence="1">
    <location>
        <begin position="576"/>
        <end position="599"/>
    </location>
</feature>
<feature type="compositionally biased region" description="Low complexity" evidence="1">
    <location>
        <begin position="292"/>
        <end position="305"/>
    </location>
</feature>
<feature type="region of interest" description="Disordered" evidence="1">
    <location>
        <begin position="36"/>
        <end position="317"/>
    </location>
</feature>
<feature type="region of interest" description="Disordered" evidence="1">
    <location>
        <begin position="1129"/>
        <end position="1150"/>
    </location>
</feature>
<organism evidence="2 3">
    <name type="scientific">Cafeteria roenbergensis</name>
    <name type="common">Marine flagellate</name>
    <dbReference type="NCBI Taxonomy" id="33653"/>
    <lineage>
        <taxon>Eukaryota</taxon>
        <taxon>Sar</taxon>
        <taxon>Stramenopiles</taxon>
        <taxon>Bigyra</taxon>
        <taxon>Opalozoa</taxon>
        <taxon>Bicosoecida</taxon>
        <taxon>Cafeteriaceae</taxon>
        <taxon>Cafeteria</taxon>
    </lineage>
</organism>
<feature type="compositionally biased region" description="Low complexity" evidence="1">
    <location>
        <begin position="578"/>
        <end position="587"/>
    </location>
</feature>
<feature type="compositionally biased region" description="Polar residues" evidence="1">
    <location>
        <begin position="1203"/>
        <end position="1214"/>
    </location>
</feature>
<dbReference type="PANTHER" id="PTHR13964">
    <property type="entry name" value="RBP-RELATED"/>
    <property type="match status" value="1"/>
</dbReference>
<evidence type="ECO:0000313" key="3">
    <source>
        <dbReference type="Proteomes" id="UP000323011"/>
    </source>
</evidence>
<feature type="region of interest" description="Disordered" evidence="1">
    <location>
        <begin position="1185"/>
        <end position="1258"/>
    </location>
</feature>